<evidence type="ECO:0000313" key="1">
    <source>
        <dbReference type="EMBL" id="CAG6612180.1"/>
    </source>
</evidence>
<protein>
    <submittedName>
        <fullName evidence="1">Uncharacterized protein</fullName>
    </submittedName>
</protein>
<accession>A0A8D8LLS1</accession>
<dbReference type="EMBL" id="HBUF01348181">
    <property type="protein sequence ID" value="CAG6711408.1"/>
    <property type="molecule type" value="Transcribed_RNA"/>
</dbReference>
<dbReference type="EMBL" id="HBUF01023988">
    <property type="protein sequence ID" value="CAG6612182.1"/>
    <property type="molecule type" value="Transcribed_RNA"/>
</dbReference>
<proteinExistence type="predicted"/>
<dbReference type="EMBL" id="HBUF01023987">
    <property type="protein sequence ID" value="CAG6612180.1"/>
    <property type="molecule type" value="Transcribed_RNA"/>
</dbReference>
<dbReference type="EMBL" id="HBUF01524571">
    <property type="protein sequence ID" value="CAG6749867.1"/>
    <property type="molecule type" value="Transcribed_RNA"/>
</dbReference>
<name>A0A8D8LLS1_9HEMI</name>
<dbReference type="AlphaFoldDB" id="A0A8D8LLS1"/>
<organism evidence="1">
    <name type="scientific">Cacopsylla melanoneura</name>
    <dbReference type="NCBI Taxonomy" id="428564"/>
    <lineage>
        <taxon>Eukaryota</taxon>
        <taxon>Metazoa</taxon>
        <taxon>Ecdysozoa</taxon>
        <taxon>Arthropoda</taxon>
        <taxon>Hexapoda</taxon>
        <taxon>Insecta</taxon>
        <taxon>Pterygota</taxon>
        <taxon>Neoptera</taxon>
        <taxon>Paraneoptera</taxon>
        <taxon>Hemiptera</taxon>
        <taxon>Sternorrhyncha</taxon>
        <taxon>Psylloidea</taxon>
        <taxon>Psyllidae</taxon>
        <taxon>Psyllinae</taxon>
        <taxon>Cacopsylla</taxon>
    </lineage>
</organism>
<dbReference type="EMBL" id="HBUF01524569">
    <property type="protein sequence ID" value="CAG6749863.1"/>
    <property type="molecule type" value="Transcribed_RNA"/>
</dbReference>
<dbReference type="EMBL" id="HBUF01348180">
    <property type="protein sequence ID" value="CAG6711406.1"/>
    <property type="molecule type" value="Transcribed_RNA"/>
</dbReference>
<dbReference type="EMBL" id="HBUF01524570">
    <property type="protein sequence ID" value="CAG6749865.1"/>
    <property type="molecule type" value="Transcribed_RNA"/>
</dbReference>
<reference evidence="1" key="1">
    <citation type="submission" date="2021-05" db="EMBL/GenBank/DDBJ databases">
        <authorList>
            <person name="Alioto T."/>
            <person name="Alioto T."/>
            <person name="Gomez Garrido J."/>
        </authorList>
    </citation>
    <scope>NUCLEOTIDE SEQUENCE</scope>
</reference>
<dbReference type="EMBL" id="HBUF01023989">
    <property type="protein sequence ID" value="CAG6612184.1"/>
    <property type="molecule type" value="Transcribed_RNA"/>
</dbReference>
<sequence>MFVTTLSTSKPSSPSALITTPNFALNALIIRRPRVPWTPGWRLLSTASSMRVLRPSSSRKRWALHSRRDGWIYLRRRLRNLMTRLVSSSTPCPWQCRQFSPVHSGRRFSVPWSVCIILSPCLITFPWHSVGSTWMTRTRWPDC</sequence>
<dbReference type="EMBL" id="HBUF01524567">
    <property type="protein sequence ID" value="CAG6749859.1"/>
    <property type="molecule type" value="Transcribed_RNA"/>
</dbReference>